<dbReference type="Pfam" id="PF01261">
    <property type="entry name" value="AP_endonuc_2"/>
    <property type="match status" value="1"/>
</dbReference>
<name>A6DKS6_9BACT</name>
<dbReference type="AlphaFoldDB" id="A6DKS6"/>
<dbReference type="RefSeq" id="WP_007278488.1">
    <property type="nucleotide sequence ID" value="NZ_ABCK01000007.1"/>
</dbReference>
<evidence type="ECO:0000313" key="3">
    <source>
        <dbReference type="EMBL" id="EDM27974.1"/>
    </source>
</evidence>
<dbReference type="InterPro" id="IPR036237">
    <property type="entry name" value="Xyl_isomerase-like_sf"/>
</dbReference>
<keyword evidence="1" id="KW-0413">Isomerase</keyword>
<reference evidence="3 4" key="1">
    <citation type="journal article" date="2010" name="J. Bacteriol.">
        <title>Genome sequence of Lentisphaera araneosa HTCC2155T, the type species of the order Lentisphaerales in the phylum Lentisphaerae.</title>
        <authorList>
            <person name="Thrash J.C."/>
            <person name="Cho J.C."/>
            <person name="Vergin K.L."/>
            <person name="Morris R.M."/>
            <person name="Giovannoni S.J."/>
        </authorList>
    </citation>
    <scope>NUCLEOTIDE SEQUENCE [LARGE SCALE GENOMIC DNA]</scope>
    <source>
        <strain evidence="3 4">HTCC2155</strain>
    </source>
</reference>
<dbReference type="Proteomes" id="UP000004947">
    <property type="component" value="Unassembled WGS sequence"/>
</dbReference>
<proteinExistence type="predicted"/>
<dbReference type="eggNOG" id="COG3622">
    <property type="taxonomic scope" value="Bacteria"/>
</dbReference>
<dbReference type="InterPro" id="IPR050417">
    <property type="entry name" value="Sugar_Epim/Isomerase"/>
</dbReference>
<dbReference type="SUPFAM" id="SSF51658">
    <property type="entry name" value="Xylose isomerase-like"/>
    <property type="match status" value="1"/>
</dbReference>
<dbReference type="InterPro" id="IPR013022">
    <property type="entry name" value="Xyl_isomerase-like_TIM-brl"/>
</dbReference>
<accession>A6DKS6</accession>
<dbReference type="GO" id="GO:0016853">
    <property type="term" value="F:isomerase activity"/>
    <property type="evidence" value="ECO:0007669"/>
    <property type="project" value="UniProtKB-KW"/>
</dbReference>
<dbReference type="PANTHER" id="PTHR43489">
    <property type="entry name" value="ISOMERASE"/>
    <property type="match status" value="1"/>
</dbReference>
<dbReference type="PANTHER" id="PTHR43489:SF3">
    <property type="entry name" value="XYLOSE ISOMERASE DOMAIN PROTEIN TIM BARREL"/>
    <property type="match status" value="1"/>
</dbReference>
<dbReference type="Gene3D" id="3.20.20.150">
    <property type="entry name" value="Divalent-metal-dependent TIM barrel enzymes"/>
    <property type="match status" value="1"/>
</dbReference>
<feature type="domain" description="Xylose isomerase-like TIM barrel" evidence="2">
    <location>
        <begin position="77"/>
        <end position="285"/>
    </location>
</feature>
<dbReference type="EMBL" id="ABCK01000007">
    <property type="protein sequence ID" value="EDM27974.1"/>
    <property type="molecule type" value="Genomic_DNA"/>
</dbReference>
<keyword evidence="4" id="KW-1185">Reference proteome</keyword>
<organism evidence="3 4">
    <name type="scientific">Lentisphaera araneosa HTCC2155</name>
    <dbReference type="NCBI Taxonomy" id="313628"/>
    <lineage>
        <taxon>Bacteria</taxon>
        <taxon>Pseudomonadati</taxon>
        <taxon>Lentisphaerota</taxon>
        <taxon>Lentisphaeria</taxon>
        <taxon>Lentisphaerales</taxon>
        <taxon>Lentisphaeraceae</taxon>
        <taxon>Lentisphaera</taxon>
    </lineage>
</organism>
<dbReference type="STRING" id="313628.LNTAR_01195"/>
<dbReference type="PROSITE" id="PS51257">
    <property type="entry name" value="PROKAR_LIPOPROTEIN"/>
    <property type="match status" value="1"/>
</dbReference>
<evidence type="ECO:0000313" key="4">
    <source>
        <dbReference type="Proteomes" id="UP000004947"/>
    </source>
</evidence>
<evidence type="ECO:0000256" key="1">
    <source>
        <dbReference type="ARBA" id="ARBA00023235"/>
    </source>
</evidence>
<sequence>MGSQEKIDRRSLLTGVVAGLASSSCLSSQVKNQDHYPFKKSFCYWPYRNIWSIDQMIEVANKLNCQGIELVDPKHWQKLKDAGLECSLSTSHPFTKGMNHINFHDANIAKLKERIDLCKKFGFPSVITFVGYHDSSPNGGGKVSPKDGIKNCIKAYEKILPYAEKQGITIQMEILNSRVTEKMKGHPGFAGDTVEYCGEIIRHFNSDNFKLLFDIYHVQVMQGDLITRINNNIDIIGHIHTAGCPGRNELNDQQEINYPAVIKALKDNMYKGYVTHEFLPTTDPYKGLQQAFEVCSPRV</sequence>
<comment type="caution">
    <text evidence="3">The sequence shown here is derived from an EMBL/GenBank/DDBJ whole genome shotgun (WGS) entry which is preliminary data.</text>
</comment>
<dbReference type="OrthoDB" id="9786584at2"/>
<evidence type="ECO:0000259" key="2">
    <source>
        <dbReference type="Pfam" id="PF01261"/>
    </source>
</evidence>
<gene>
    <name evidence="3" type="ORF">LNTAR_01195</name>
</gene>
<protein>
    <recommendedName>
        <fullName evidence="2">Xylose isomerase-like TIM barrel domain-containing protein</fullName>
    </recommendedName>
</protein>